<comment type="similarity">
    <text evidence="2">Belongs to the NDUFAF7 family.</text>
</comment>
<evidence type="ECO:0000256" key="5">
    <source>
        <dbReference type="ARBA" id="ARBA00022679"/>
    </source>
</evidence>
<protein>
    <recommendedName>
        <fullName evidence="3">type II protein arginine methyltransferase</fullName>
        <ecNumber evidence="3">2.1.1.320</ecNumber>
    </recommendedName>
</protein>
<evidence type="ECO:0000313" key="8">
    <source>
        <dbReference type="EMBL" id="SCU85573.1"/>
    </source>
</evidence>
<dbReference type="Proteomes" id="UP000191144">
    <property type="component" value="Chromosome D"/>
</dbReference>
<keyword evidence="5" id="KW-0808">Transferase</keyword>
<dbReference type="GO" id="GO:0032259">
    <property type="term" value="P:methylation"/>
    <property type="evidence" value="ECO:0007669"/>
    <property type="project" value="UniProtKB-KW"/>
</dbReference>
<evidence type="ECO:0000256" key="2">
    <source>
        <dbReference type="ARBA" id="ARBA00005891"/>
    </source>
</evidence>
<organism evidence="8 9">
    <name type="scientific">Lachancea meyersii CBS 8951</name>
    <dbReference type="NCBI Taxonomy" id="1266667"/>
    <lineage>
        <taxon>Eukaryota</taxon>
        <taxon>Fungi</taxon>
        <taxon>Dikarya</taxon>
        <taxon>Ascomycota</taxon>
        <taxon>Saccharomycotina</taxon>
        <taxon>Saccharomycetes</taxon>
        <taxon>Saccharomycetales</taxon>
        <taxon>Saccharomycetaceae</taxon>
        <taxon>Lachancea</taxon>
    </lineage>
</organism>
<reference evidence="9" key="1">
    <citation type="submission" date="2016-03" db="EMBL/GenBank/DDBJ databases">
        <authorList>
            <person name="Devillers Hugo."/>
        </authorList>
    </citation>
    <scope>NUCLEOTIDE SEQUENCE [LARGE SCALE GENOMIC DNA]</scope>
</reference>
<comment type="subcellular location">
    <subcellularLocation>
        <location evidence="1">Mitochondrion</location>
    </subcellularLocation>
</comment>
<evidence type="ECO:0000256" key="1">
    <source>
        <dbReference type="ARBA" id="ARBA00004173"/>
    </source>
</evidence>
<evidence type="ECO:0000313" key="9">
    <source>
        <dbReference type="Proteomes" id="UP000191144"/>
    </source>
</evidence>
<dbReference type="Pfam" id="PF02636">
    <property type="entry name" value="Methyltransf_28"/>
    <property type="match status" value="1"/>
</dbReference>
<dbReference type="GO" id="GO:0005739">
    <property type="term" value="C:mitochondrion"/>
    <property type="evidence" value="ECO:0007669"/>
    <property type="project" value="UniProtKB-SubCell"/>
</dbReference>
<keyword evidence="4" id="KW-0489">Methyltransferase</keyword>
<sequence length="381" mass="44232">MAFHRVFKRVLIHKYHTLPLLDTNELVLKGVPYEGTAAGRDYMEWVSIRQQARNKFFSPRERIEGRALPSISLYDDILAHCMARWLLVDYKLNAYPYFDLNIMTVYTDLHQSLRFSRLMLNYFEQTVPEELYQRINCFLVPLHSNTSVTVSVPDTKITAVQDGLLSFQPSIRIEDPIYIMMVNDVLRHLSQDYVRKSAHGDWEQRFVDFLPNGERYERFSKEIDYRCNVTLKTLKPALEASGISETYIPSRLVHFFTLLQQCAPEHKILALDAARREPSSLSSIISSWFRSNDNRFQAFEPNGPTDPLSLEDATSFTSKFSEVRKIYASVHDGSKICQSQGLSDFAESWLDLEETERILGAKDLELRASWMRDAELDVLYN</sequence>
<comment type="catalytic activity">
    <reaction evidence="7">
        <text>L-arginyl-[protein] + 2 S-adenosyl-L-methionine = N(omega),N(omega)'-dimethyl-L-arginyl-[protein] + 2 S-adenosyl-L-homocysteine + 2 H(+)</text>
        <dbReference type="Rhea" id="RHEA:48108"/>
        <dbReference type="Rhea" id="RHEA-COMP:10532"/>
        <dbReference type="Rhea" id="RHEA-COMP:11992"/>
        <dbReference type="ChEBI" id="CHEBI:15378"/>
        <dbReference type="ChEBI" id="CHEBI:29965"/>
        <dbReference type="ChEBI" id="CHEBI:57856"/>
        <dbReference type="ChEBI" id="CHEBI:59789"/>
        <dbReference type="ChEBI" id="CHEBI:88221"/>
        <dbReference type="EC" id="2.1.1.320"/>
    </reaction>
</comment>
<dbReference type="AlphaFoldDB" id="A0A1G4J742"/>
<proteinExistence type="inferred from homology"/>
<dbReference type="EMBL" id="LT598482">
    <property type="protein sequence ID" value="SCU85573.1"/>
    <property type="molecule type" value="Genomic_DNA"/>
</dbReference>
<dbReference type="GO" id="GO:0035243">
    <property type="term" value="F:protein-arginine omega-N symmetric methyltransferase activity"/>
    <property type="evidence" value="ECO:0007669"/>
    <property type="project" value="UniProtKB-EC"/>
</dbReference>
<keyword evidence="6" id="KW-0496">Mitochondrion</keyword>
<keyword evidence="9" id="KW-1185">Reference proteome</keyword>
<evidence type="ECO:0000256" key="6">
    <source>
        <dbReference type="ARBA" id="ARBA00023128"/>
    </source>
</evidence>
<evidence type="ECO:0000256" key="4">
    <source>
        <dbReference type="ARBA" id="ARBA00022603"/>
    </source>
</evidence>
<evidence type="ECO:0000256" key="3">
    <source>
        <dbReference type="ARBA" id="ARBA00011935"/>
    </source>
</evidence>
<evidence type="ECO:0000256" key="7">
    <source>
        <dbReference type="ARBA" id="ARBA00048612"/>
    </source>
</evidence>
<gene>
    <name evidence="8" type="ORF">LAME_0D01882G</name>
</gene>
<dbReference type="InterPro" id="IPR003788">
    <property type="entry name" value="NDUFAF7"/>
</dbReference>
<name>A0A1G4J742_9SACH</name>
<accession>A0A1G4J742</accession>
<dbReference type="EC" id="2.1.1.320" evidence="3"/>
<dbReference type="OrthoDB" id="17415at2759"/>